<dbReference type="InParanoid" id="D7FS49"/>
<feature type="region of interest" description="Disordered" evidence="1">
    <location>
        <begin position="1"/>
        <end position="26"/>
    </location>
</feature>
<sequence length="65" mass="6548">MGARLLGSPRFRRACPPAGVPPASGRAAATATAAAAAAEGVGLREEGWGAAAQPPEPRDRRLQVT</sequence>
<dbReference type="Proteomes" id="UP000002630">
    <property type="component" value="Unassembled WGS sequence"/>
</dbReference>
<reference evidence="2 3" key="1">
    <citation type="journal article" date="2010" name="Nature">
        <title>The Ectocarpus genome and the independent evolution of multicellularity in brown algae.</title>
        <authorList>
            <person name="Cock J.M."/>
            <person name="Sterck L."/>
            <person name="Rouze P."/>
            <person name="Scornet D."/>
            <person name="Allen A.E."/>
            <person name="Amoutzias G."/>
            <person name="Anthouard V."/>
            <person name="Artiguenave F."/>
            <person name="Aury J.M."/>
            <person name="Badger J.H."/>
            <person name="Beszteri B."/>
            <person name="Billiau K."/>
            <person name="Bonnet E."/>
            <person name="Bothwell J.H."/>
            <person name="Bowler C."/>
            <person name="Boyen C."/>
            <person name="Brownlee C."/>
            <person name="Carrano C.J."/>
            <person name="Charrier B."/>
            <person name="Cho G.Y."/>
            <person name="Coelho S.M."/>
            <person name="Collen J."/>
            <person name="Corre E."/>
            <person name="Da Silva C."/>
            <person name="Delage L."/>
            <person name="Delaroque N."/>
            <person name="Dittami S.M."/>
            <person name="Doulbeau S."/>
            <person name="Elias M."/>
            <person name="Farnham G."/>
            <person name="Gachon C.M."/>
            <person name="Gschloessl B."/>
            <person name="Heesch S."/>
            <person name="Jabbari K."/>
            <person name="Jubin C."/>
            <person name="Kawai H."/>
            <person name="Kimura K."/>
            <person name="Kloareg B."/>
            <person name="Kupper F.C."/>
            <person name="Lang D."/>
            <person name="Le Bail A."/>
            <person name="Leblanc C."/>
            <person name="Lerouge P."/>
            <person name="Lohr M."/>
            <person name="Lopez P.J."/>
            <person name="Martens C."/>
            <person name="Maumus F."/>
            <person name="Michel G."/>
            <person name="Miranda-Saavedra D."/>
            <person name="Morales J."/>
            <person name="Moreau H."/>
            <person name="Motomura T."/>
            <person name="Nagasato C."/>
            <person name="Napoli C.A."/>
            <person name="Nelson D.R."/>
            <person name="Nyvall-Collen P."/>
            <person name="Peters A.F."/>
            <person name="Pommier C."/>
            <person name="Potin P."/>
            <person name="Poulain J."/>
            <person name="Quesneville H."/>
            <person name="Read B."/>
            <person name="Rensing S.A."/>
            <person name="Ritter A."/>
            <person name="Rousvoal S."/>
            <person name="Samanta M."/>
            <person name="Samson G."/>
            <person name="Schroeder D.C."/>
            <person name="Segurens B."/>
            <person name="Strittmatter M."/>
            <person name="Tonon T."/>
            <person name="Tregear J.W."/>
            <person name="Valentin K."/>
            <person name="von Dassow P."/>
            <person name="Yamagishi T."/>
            <person name="Van de Peer Y."/>
            <person name="Wincker P."/>
        </authorList>
    </citation>
    <scope>NUCLEOTIDE SEQUENCE [LARGE SCALE GENOMIC DNA]</scope>
    <source>
        <strain evidence="3">Ec32 / CCAP1310/4</strain>
    </source>
</reference>
<evidence type="ECO:0000313" key="2">
    <source>
        <dbReference type="EMBL" id="CBJ30990.1"/>
    </source>
</evidence>
<gene>
    <name evidence="2" type="ORF">Esi_0227_0045</name>
</gene>
<organism evidence="2 3">
    <name type="scientific">Ectocarpus siliculosus</name>
    <name type="common">Brown alga</name>
    <name type="synonym">Conferva siliculosa</name>
    <dbReference type="NCBI Taxonomy" id="2880"/>
    <lineage>
        <taxon>Eukaryota</taxon>
        <taxon>Sar</taxon>
        <taxon>Stramenopiles</taxon>
        <taxon>Ochrophyta</taxon>
        <taxon>PX clade</taxon>
        <taxon>Phaeophyceae</taxon>
        <taxon>Ectocarpales</taxon>
        <taxon>Ectocarpaceae</taxon>
        <taxon>Ectocarpus</taxon>
    </lineage>
</organism>
<name>D7FS49_ECTSI</name>
<keyword evidence="3" id="KW-1185">Reference proteome</keyword>
<evidence type="ECO:0000313" key="3">
    <source>
        <dbReference type="Proteomes" id="UP000002630"/>
    </source>
</evidence>
<proteinExistence type="predicted"/>
<evidence type="ECO:0000256" key="1">
    <source>
        <dbReference type="SAM" id="MobiDB-lite"/>
    </source>
</evidence>
<dbReference type="AlphaFoldDB" id="D7FS49"/>
<accession>D7FS49</accession>
<protein>
    <submittedName>
        <fullName evidence="2">Uncharacterized protein</fullName>
    </submittedName>
</protein>
<feature type="region of interest" description="Disordered" evidence="1">
    <location>
        <begin position="45"/>
        <end position="65"/>
    </location>
</feature>
<feature type="compositionally biased region" description="Basic and acidic residues" evidence="1">
    <location>
        <begin position="56"/>
        <end position="65"/>
    </location>
</feature>
<dbReference type="EMBL" id="FN649760">
    <property type="protein sequence ID" value="CBJ30990.1"/>
    <property type="molecule type" value="Genomic_DNA"/>
</dbReference>